<dbReference type="GO" id="GO:0006508">
    <property type="term" value="P:proteolysis"/>
    <property type="evidence" value="ECO:0007669"/>
    <property type="project" value="UniProtKB-KW"/>
</dbReference>
<dbReference type="PROSITE" id="PS51767">
    <property type="entry name" value="PEPTIDASE_A1"/>
    <property type="match status" value="1"/>
</dbReference>
<dbReference type="InterPro" id="IPR033121">
    <property type="entry name" value="PEPTIDASE_A1"/>
</dbReference>
<feature type="disulfide bond" evidence="5">
    <location>
        <begin position="151"/>
        <end position="155"/>
    </location>
</feature>
<evidence type="ECO:0000313" key="9">
    <source>
        <dbReference type="EMBL" id="KAK7688309.1"/>
    </source>
</evidence>
<evidence type="ECO:0000313" key="10">
    <source>
        <dbReference type="Proteomes" id="UP001385951"/>
    </source>
</evidence>
<dbReference type="InterPro" id="IPR021109">
    <property type="entry name" value="Peptidase_aspartic_dom_sf"/>
</dbReference>
<dbReference type="EMBL" id="JASBNA010000011">
    <property type="protein sequence ID" value="KAK7688309.1"/>
    <property type="molecule type" value="Genomic_DNA"/>
</dbReference>
<keyword evidence="10" id="KW-1185">Reference proteome</keyword>
<feature type="region of interest" description="Disordered" evidence="6">
    <location>
        <begin position="66"/>
        <end position="115"/>
    </location>
</feature>
<dbReference type="CDD" id="cd05471">
    <property type="entry name" value="pepsin_like"/>
    <property type="match status" value="1"/>
</dbReference>
<evidence type="ECO:0000256" key="7">
    <source>
        <dbReference type="SAM" id="SignalP"/>
    </source>
</evidence>
<comment type="similarity">
    <text evidence="1">Belongs to the peptidase A1 family.</text>
</comment>
<dbReference type="PANTHER" id="PTHR47966">
    <property type="entry name" value="BETA-SITE APP-CLEAVING ENZYME, ISOFORM A-RELATED"/>
    <property type="match status" value="1"/>
</dbReference>
<feature type="signal peptide" evidence="7">
    <location>
        <begin position="1"/>
        <end position="20"/>
    </location>
</feature>
<sequence>MKFSLVLVSSFALLSSTTSATPVDQKSGGRSISLSKRGSFTGPDGTDTNALRDHLSHATAKIQNGFRAYSRNTGRRHRLDHPASQNSKTNEIDSSFEDTETHEKRTTGHSTLENDGNALWHGEISVGTPPQIFSVDFDTGSSDIFLPHKLCHINCEGHKSYDNSESSTSKDATKPFTLRYGDGSQVRGLQYSDDVQIAGITAYNQSFGAALAYSSGFSSDRFEPDGLVGLAFPALSDYHTNPIFHTLVEQNQTDEAVFSFKLSHEDSELYLGGVNKALFKGDFSWMPVTEEAYWQIEMDGVTLNGTLIKLNATSNTNRTPSFTASTNTTSTPTPPF</sequence>
<feature type="compositionally biased region" description="Polar residues" evidence="6">
    <location>
        <begin position="21"/>
        <end position="38"/>
    </location>
</feature>
<evidence type="ECO:0000259" key="8">
    <source>
        <dbReference type="PROSITE" id="PS51767"/>
    </source>
</evidence>
<evidence type="ECO:0000256" key="5">
    <source>
        <dbReference type="PIRSR" id="PIRSR601461-2"/>
    </source>
</evidence>
<evidence type="ECO:0000256" key="4">
    <source>
        <dbReference type="ARBA" id="ARBA00022801"/>
    </source>
</evidence>
<dbReference type="GO" id="GO:0004190">
    <property type="term" value="F:aspartic-type endopeptidase activity"/>
    <property type="evidence" value="ECO:0007669"/>
    <property type="project" value="UniProtKB-KW"/>
</dbReference>
<gene>
    <name evidence="9" type="ORF">QCA50_008680</name>
</gene>
<feature type="chain" id="PRO_5043721098" description="Peptidase A1 domain-containing protein" evidence="7">
    <location>
        <begin position="21"/>
        <end position="336"/>
    </location>
</feature>
<dbReference type="InterPro" id="IPR001461">
    <property type="entry name" value="Aspartic_peptidase_A1"/>
</dbReference>
<protein>
    <recommendedName>
        <fullName evidence="8">Peptidase A1 domain-containing protein</fullName>
    </recommendedName>
</protein>
<feature type="compositionally biased region" description="Polar residues" evidence="6">
    <location>
        <begin position="83"/>
        <end position="93"/>
    </location>
</feature>
<dbReference type="Gene3D" id="2.40.70.10">
    <property type="entry name" value="Acid Proteases"/>
    <property type="match status" value="2"/>
</dbReference>
<reference evidence="9 10" key="1">
    <citation type="submission" date="2022-09" db="EMBL/GenBank/DDBJ databases">
        <authorList>
            <person name="Palmer J.M."/>
        </authorList>
    </citation>
    <scope>NUCLEOTIDE SEQUENCE [LARGE SCALE GENOMIC DNA]</scope>
    <source>
        <strain evidence="9 10">DSM 7382</strain>
    </source>
</reference>
<feature type="region of interest" description="Disordered" evidence="6">
    <location>
        <begin position="18"/>
        <end position="48"/>
    </location>
</feature>
<evidence type="ECO:0000256" key="1">
    <source>
        <dbReference type="ARBA" id="ARBA00007447"/>
    </source>
</evidence>
<dbReference type="AlphaFoldDB" id="A0AAW0GAE7"/>
<name>A0AAW0GAE7_9APHY</name>
<dbReference type="PANTHER" id="PTHR47966:SF51">
    <property type="entry name" value="BETA-SITE APP-CLEAVING ENZYME, ISOFORM A-RELATED"/>
    <property type="match status" value="1"/>
</dbReference>
<dbReference type="SUPFAM" id="SSF50630">
    <property type="entry name" value="Acid proteases"/>
    <property type="match status" value="1"/>
</dbReference>
<dbReference type="InterPro" id="IPR034164">
    <property type="entry name" value="Pepsin-like_dom"/>
</dbReference>
<dbReference type="PRINTS" id="PR00792">
    <property type="entry name" value="PEPSIN"/>
</dbReference>
<evidence type="ECO:0000256" key="2">
    <source>
        <dbReference type="ARBA" id="ARBA00022670"/>
    </source>
</evidence>
<organism evidence="9 10">
    <name type="scientific">Cerrena zonata</name>
    <dbReference type="NCBI Taxonomy" id="2478898"/>
    <lineage>
        <taxon>Eukaryota</taxon>
        <taxon>Fungi</taxon>
        <taxon>Dikarya</taxon>
        <taxon>Basidiomycota</taxon>
        <taxon>Agaricomycotina</taxon>
        <taxon>Agaricomycetes</taxon>
        <taxon>Polyporales</taxon>
        <taxon>Cerrenaceae</taxon>
        <taxon>Cerrena</taxon>
    </lineage>
</organism>
<dbReference type="Proteomes" id="UP001385951">
    <property type="component" value="Unassembled WGS sequence"/>
</dbReference>
<dbReference type="FunFam" id="2.40.70.10:FF:000115">
    <property type="entry name" value="Lysosomal aspartic protease"/>
    <property type="match status" value="1"/>
</dbReference>
<evidence type="ECO:0000256" key="6">
    <source>
        <dbReference type="SAM" id="MobiDB-lite"/>
    </source>
</evidence>
<keyword evidence="2" id="KW-0645">Protease</keyword>
<keyword evidence="4" id="KW-0378">Hydrolase</keyword>
<accession>A0AAW0GAE7</accession>
<evidence type="ECO:0000256" key="3">
    <source>
        <dbReference type="ARBA" id="ARBA00022750"/>
    </source>
</evidence>
<dbReference type="Pfam" id="PF00026">
    <property type="entry name" value="Asp"/>
    <property type="match status" value="1"/>
</dbReference>
<keyword evidence="3" id="KW-0064">Aspartyl protease</keyword>
<keyword evidence="5" id="KW-1015">Disulfide bond</keyword>
<feature type="domain" description="Peptidase A1" evidence="8">
    <location>
        <begin position="120"/>
        <end position="336"/>
    </location>
</feature>
<comment type="caution">
    <text evidence="9">The sequence shown here is derived from an EMBL/GenBank/DDBJ whole genome shotgun (WGS) entry which is preliminary data.</text>
</comment>
<keyword evidence="7" id="KW-0732">Signal</keyword>
<proteinExistence type="inferred from homology"/>